<dbReference type="InterPro" id="IPR036612">
    <property type="entry name" value="KH_dom_type_1_sf"/>
</dbReference>
<dbReference type="InterPro" id="IPR004087">
    <property type="entry name" value="KH_dom"/>
</dbReference>
<evidence type="ECO:0000256" key="1">
    <source>
        <dbReference type="ARBA" id="ARBA00022722"/>
    </source>
</evidence>
<keyword evidence="4 5" id="KW-0694">RNA-binding</keyword>
<dbReference type="NCBIfam" id="TIGR00277">
    <property type="entry name" value="HDIG"/>
    <property type="match status" value="1"/>
</dbReference>
<dbReference type="PROSITE" id="PS50084">
    <property type="entry name" value="KH_TYPE_1"/>
    <property type="match status" value="1"/>
</dbReference>
<dbReference type="RefSeq" id="WP_353306636.1">
    <property type="nucleotide sequence ID" value="NZ_AP028955.1"/>
</dbReference>
<evidence type="ECO:0000313" key="10">
    <source>
        <dbReference type="Proteomes" id="UP001473424"/>
    </source>
</evidence>
<keyword evidence="3 5" id="KW-0378">Hydrolase</keyword>
<dbReference type="InterPro" id="IPR003607">
    <property type="entry name" value="HD/PDEase_dom"/>
</dbReference>
<evidence type="ECO:0000256" key="6">
    <source>
        <dbReference type="NCBIfam" id="TIGR03319"/>
    </source>
</evidence>
<keyword evidence="5" id="KW-0472">Membrane</keyword>
<dbReference type="PANTHER" id="PTHR12826">
    <property type="entry name" value="RIBONUCLEASE Y"/>
    <property type="match status" value="1"/>
</dbReference>
<evidence type="ECO:0000256" key="3">
    <source>
        <dbReference type="ARBA" id="ARBA00022801"/>
    </source>
</evidence>
<keyword evidence="5" id="KW-0812">Transmembrane</keyword>
<protein>
    <recommendedName>
        <fullName evidence="5 6">Ribonuclease Y</fullName>
        <shortName evidence="5">RNase Y</shortName>
        <ecNumber evidence="5 6">3.1.-.-</ecNumber>
    </recommendedName>
</protein>
<dbReference type="Pfam" id="PF12072">
    <property type="entry name" value="RNase_Y_N"/>
    <property type="match status" value="1"/>
</dbReference>
<feature type="domain" description="HD" evidence="8">
    <location>
        <begin position="340"/>
        <end position="433"/>
    </location>
</feature>
<comment type="subcellular location">
    <subcellularLocation>
        <location evidence="5">Cell membrane</location>
        <topology evidence="5">Single-pass membrane protein</topology>
    </subcellularLocation>
</comment>
<proteinExistence type="inferred from homology"/>
<dbReference type="SMART" id="SM00322">
    <property type="entry name" value="KH"/>
    <property type="match status" value="1"/>
</dbReference>
<evidence type="ECO:0000313" key="9">
    <source>
        <dbReference type="EMBL" id="BET37873.1"/>
    </source>
</evidence>
<reference evidence="10" key="1">
    <citation type="journal article" date="2024" name="FEMS Microbiol. Lett.">
        <title>Genomic insights into Spiroplasma endosymbionts that induce male-killing and protective phenotypes in the pea aphid.</title>
        <authorList>
            <person name="Arai H."/>
            <person name="Legeai F."/>
            <person name="Kageyama D."/>
            <person name="Sugio A."/>
            <person name="Simon J.C."/>
        </authorList>
    </citation>
    <scope>NUCLEOTIDE SEQUENCE [LARGE SCALE GENOMIC DNA]</scope>
    <source>
        <strain evidence="10">sAp269</strain>
    </source>
</reference>
<dbReference type="CDD" id="cd00077">
    <property type="entry name" value="HDc"/>
    <property type="match status" value="1"/>
</dbReference>
<dbReference type="Pfam" id="PF01966">
    <property type="entry name" value="HD"/>
    <property type="match status" value="1"/>
</dbReference>
<dbReference type="PROSITE" id="PS51831">
    <property type="entry name" value="HD"/>
    <property type="match status" value="1"/>
</dbReference>
<evidence type="ECO:0000256" key="4">
    <source>
        <dbReference type="ARBA" id="ARBA00022884"/>
    </source>
</evidence>
<organism evidence="9 10">
    <name type="scientific">Spiroplasma ixodetis</name>
    <dbReference type="NCBI Taxonomy" id="2141"/>
    <lineage>
        <taxon>Bacteria</taxon>
        <taxon>Bacillati</taxon>
        <taxon>Mycoplasmatota</taxon>
        <taxon>Mollicutes</taxon>
        <taxon>Entomoplasmatales</taxon>
        <taxon>Spiroplasmataceae</taxon>
        <taxon>Spiroplasma</taxon>
    </lineage>
</organism>
<dbReference type="SMART" id="SM00471">
    <property type="entry name" value="HDc"/>
    <property type="match status" value="1"/>
</dbReference>
<evidence type="ECO:0000256" key="7">
    <source>
        <dbReference type="SAM" id="Coils"/>
    </source>
</evidence>
<evidence type="ECO:0000256" key="5">
    <source>
        <dbReference type="HAMAP-Rule" id="MF_00335"/>
    </source>
</evidence>
<comment type="similarity">
    <text evidence="5">Belongs to the RNase Y family.</text>
</comment>
<dbReference type="PANTHER" id="PTHR12826:SF15">
    <property type="entry name" value="RIBONUCLEASE Y"/>
    <property type="match status" value="1"/>
</dbReference>
<dbReference type="NCBIfam" id="TIGR03319">
    <property type="entry name" value="RNase_Y"/>
    <property type="match status" value="1"/>
</dbReference>
<dbReference type="HAMAP" id="MF_00335">
    <property type="entry name" value="RNase_Y"/>
    <property type="match status" value="1"/>
</dbReference>
<dbReference type="InterPro" id="IPR006675">
    <property type="entry name" value="HDIG_dom"/>
</dbReference>
<keyword evidence="5" id="KW-1133">Transmembrane helix</keyword>
<evidence type="ECO:0000259" key="8">
    <source>
        <dbReference type="PROSITE" id="PS51831"/>
    </source>
</evidence>
<dbReference type="InterPro" id="IPR022711">
    <property type="entry name" value="RNase_Y_N"/>
</dbReference>
<dbReference type="SUPFAM" id="SSF109604">
    <property type="entry name" value="HD-domain/PDEase-like"/>
    <property type="match status" value="1"/>
</dbReference>
<name>A0ABN7BSD6_9MOLU</name>
<dbReference type="EMBL" id="AP028955">
    <property type="protein sequence ID" value="BET37873.1"/>
    <property type="molecule type" value="Genomic_DNA"/>
</dbReference>
<dbReference type="Pfam" id="PF00013">
    <property type="entry name" value="KH_1"/>
    <property type="match status" value="1"/>
</dbReference>
<accession>A0ABN7BSD6</accession>
<dbReference type="CDD" id="cd22431">
    <property type="entry name" value="KH-I_RNaseY"/>
    <property type="match status" value="1"/>
</dbReference>
<dbReference type="InterPro" id="IPR017705">
    <property type="entry name" value="Ribonuclease_Y"/>
</dbReference>
<dbReference type="SUPFAM" id="SSF54791">
    <property type="entry name" value="Eukaryotic type KH-domain (KH-domain type I)"/>
    <property type="match status" value="1"/>
</dbReference>
<keyword evidence="7" id="KW-0175">Coiled coil</keyword>
<feature type="transmembrane region" description="Helical" evidence="5">
    <location>
        <begin position="20"/>
        <end position="39"/>
    </location>
</feature>
<dbReference type="InterPro" id="IPR006674">
    <property type="entry name" value="HD_domain"/>
</dbReference>
<keyword evidence="10" id="KW-1185">Reference proteome</keyword>
<gene>
    <name evidence="5 9" type="primary">rny</name>
    <name evidence="9" type="ORF">SAP269_04620</name>
</gene>
<keyword evidence="5" id="KW-1003">Cell membrane</keyword>
<keyword evidence="1 5" id="KW-0540">Nuclease</keyword>
<sequence length="524" mass="59924">MEKNMLAILSNISSQQFGMWVGISIFIAMIVGIIAGFLIRKMYLKIKEQQSFTNILKREKESQKSIQSSRADSKIEISKMKKDLYLEIEYRKEQNLEYEKLLNKRERKLSEREEIIETQTQNLYHQREIVKNVKLEYHQKIEQIIMELEKISGMSRNEAKDELFSKLKEKLSLEFNKIIKNHEYNIKLQSKELANNIVSEAIERYASNFIVDKSVSYVNLPNEEMKGRIIGKEGRNIKSFELTAGVDIIIDDTPETIQISSFNPIRREIATRALEDLVKDGRIHPIRIEKILRFHEQELNEGFKVDGKKIIDELKLTGFEPELVSYIGRLKYRTSYGQNVLLHSFEVAKLAGAMAAELGLDVNIAKRAGLLHDIGKAADYELEGSHVYNGVILAKKYGESDIIINAIHSHHGDVAKDNVYSSLVSAADTLSAARPGSRNNSLEEFITRIKEIEDLCKSVKGVEKAYAVQAGRQIRVIVDPKVINDFDAHILARSLKQKLEQMITIPGDIHITVIREVRATELIN</sequence>
<evidence type="ECO:0000256" key="2">
    <source>
        <dbReference type="ARBA" id="ARBA00022759"/>
    </source>
</evidence>
<dbReference type="Proteomes" id="UP001473424">
    <property type="component" value="Chromosome"/>
</dbReference>
<feature type="coiled-coil region" evidence="7">
    <location>
        <begin position="91"/>
        <end position="118"/>
    </location>
</feature>
<dbReference type="Gene3D" id="1.10.3210.10">
    <property type="entry name" value="Hypothetical protein af1432"/>
    <property type="match status" value="1"/>
</dbReference>
<keyword evidence="2 5" id="KW-0255">Endonuclease</keyword>
<dbReference type="EC" id="3.1.-.-" evidence="5 6"/>
<dbReference type="InterPro" id="IPR004088">
    <property type="entry name" value="KH_dom_type_1"/>
</dbReference>
<comment type="function">
    <text evidence="5">Endoribonuclease that initiates mRNA decay.</text>
</comment>